<dbReference type="RefSeq" id="XP_022109956.1">
    <property type="nucleotide sequence ID" value="XM_022254264.1"/>
</dbReference>
<dbReference type="SUPFAM" id="SSF47370">
    <property type="entry name" value="Bromodomain"/>
    <property type="match status" value="1"/>
</dbReference>
<feature type="compositionally biased region" description="Basic and acidic residues" evidence="7">
    <location>
        <begin position="55"/>
        <end position="75"/>
    </location>
</feature>
<keyword evidence="3 6" id="KW-0103">Bromodomain</keyword>
<dbReference type="InterPro" id="IPR036427">
    <property type="entry name" value="Bromodomain-like_sf"/>
</dbReference>
<dbReference type="PRINTS" id="PR00503">
    <property type="entry name" value="BROMODOMAIN"/>
</dbReference>
<dbReference type="GO" id="GO:0005634">
    <property type="term" value="C:nucleus"/>
    <property type="evidence" value="ECO:0007669"/>
    <property type="project" value="UniProtKB-SubCell"/>
</dbReference>
<dbReference type="InterPro" id="IPR001487">
    <property type="entry name" value="Bromodomain"/>
</dbReference>
<evidence type="ECO:0000256" key="6">
    <source>
        <dbReference type="PROSITE-ProRule" id="PRU00035"/>
    </source>
</evidence>
<dbReference type="Gene3D" id="1.20.920.10">
    <property type="entry name" value="Bromodomain-like"/>
    <property type="match status" value="1"/>
</dbReference>
<evidence type="ECO:0000256" key="5">
    <source>
        <dbReference type="ARBA" id="ARBA00023242"/>
    </source>
</evidence>
<dbReference type="GeneID" id="110989697"/>
<dbReference type="Proteomes" id="UP000694845">
    <property type="component" value="Unplaced"/>
</dbReference>
<evidence type="ECO:0000256" key="3">
    <source>
        <dbReference type="ARBA" id="ARBA00023117"/>
    </source>
</evidence>
<gene>
    <name evidence="10" type="primary">LOC110989697</name>
</gene>
<feature type="compositionally biased region" description="Low complexity" evidence="7">
    <location>
        <begin position="30"/>
        <end position="40"/>
    </location>
</feature>
<comment type="subcellular location">
    <subcellularLocation>
        <location evidence="1">Nucleus</location>
    </subcellularLocation>
</comment>
<accession>A0A8B8A270</accession>
<reference evidence="10" key="1">
    <citation type="submission" date="2025-08" db="UniProtKB">
        <authorList>
            <consortium name="RefSeq"/>
        </authorList>
    </citation>
    <scope>IDENTIFICATION</scope>
</reference>
<feature type="compositionally biased region" description="Acidic residues" evidence="7">
    <location>
        <begin position="105"/>
        <end position="118"/>
    </location>
</feature>
<evidence type="ECO:0000256" key="2">
    <source>
        <dbReference type="ARBA" id="ARBA00023015"/>
    </source>
</evidence>
<dbReference type="OrthoDB" id="21648at2759"/>
<feature type="compositionally biased region" description="Basic and acidic residues" evidence="7">
    <location>
        <begin position="136"/>
        <end position="148"/>
    </location>
</feature>
<feature type="compositionally biased region" description="Basic and acidic residues" evidence="7">
    <location>
        <begin position="12"/>
        <end position="28"/>
    </location>
</feature>
<sequence length="717" mass="79705">MGKKHKKHHKSEKNLPDVPVTRDLRAEPPLKLVLKVGGKLQDAKTGKFDICVSKPEGKSHHATLDDPRDHAPKSESHKKKKKKRKWHDVQNSNSEQEKEGVETEGSQEEQPMETDEPKEDIKQLLSNKIKMLKKQRCPEEESSEKAEDLIEQGSVASERTPRDQEQEVQRQTPSIREKENIEAMKVPLKKVLESLQKTIQRKDVDQFFAWPVNDVIAPGYSSIILHPMDFSTMKKKMDASEYTSIEEYKSDFLLMCENATIYNRPETIYYKAAKRLQAVGLKCMSKEKLSNLKRTFGYHESSDFIKFRTKTSKRLPQIDMDASTEDSSIMDVLDSEDSNILPTVGSGSVADGNEEESAEEIIEQAMQAAKEARDRLSARCPNSKLGFLRRDKTGTTTLAVLNPSLAGAEESKQVNLGMLTGRLTQGSGTLPGFREDKRNKAVPVTYMTHGPFSSYGPQYDSSFANISKEDSDLLYSTYGDETGVQYAQSIREYVEDCDDYVLKLVDNLLNTLTKGQHTKTMAVLQKKRGDKESENANRSDGQSTSGSGTSETAGSQDVVKKENKGVSSPIPFDSLRTLSDLGIDVSFLPAFEKLLGSDSYAAAASDSAEIDSKLKSTSELISDLEKTQSARLSQKPPSHLQFIPKPSEQESSIAEKLTQQLLQLTSKIKPSDVVSTEAARAAMGITADIQGDLVDEVQVLDKADSPQPLDVQEHTIV</sequence>
<dbReference type="CTD" id="29117"/>
<keyword evidence="5" id="KW-0539">Nucleus</keyword>
<feature type="region of interest" description="Disordered" evidence="7">
    <location>
        <begin position="1"/>
        <end position="174"/>
    </location>
</feature>
<protein>
    <submittedName>
        <fullName evidence="10">Bromodomain-containing protein 7-like isoform X1</fullName>
    </submittedName>
</protein>
<feature type="compositionally biased region" description="Low complexity" evidence="7">
    <location>
        <begin position="539"/>
        <end position="555"/>
    </location>
</feature>
<feature type="compositionally biased region" description="Basic residues" evidence="7">
    <location>
        <begin position="76"/>
        <end position="86"/>
    </location>
</feature>
<evidence type="ECO:0000256" key="1">
    <source>
        <dbReference type="ARBA" id="ARBA00004123"/>
    </source>
</evidence>
<evidence type="ECO:0000259" key="8">
    <source>
        <dbReference type="PROSITE" id="PS50014"/>
    </source>
</evidence>
<dbReference type="Pfam" id="PF00439">
    <property type="entry name" value="Bromodomain"/>
    <property type="match status" value="1"/>
</dbReference>
<feature type="region of interest" description="Disordered" evidence="7">
    <location>
        <begin position="519"/>
        <end position="566"/>
    </location>
</feature>
<evidence type="ECO:0000313" key="9">
    <source>
        <dbReference type="Proteomes" id="UP000694845"/>
    </source>
</evidence>
<dbReference type="AlphaFoldDB" id="A0A8B8A270"/>
<name>A0A8B8A270_ACAPL</name>
<feature type="domain" description="Bromo" evidence="8">
    <location>
        <begin position="200"/>
        <end position="270"/>
    </location>
</feature>
<dbReference type="CDD" id="cd05513">
    <property type="entry name" value="Bromo_brd7_like"/>
    <property type="match status" value="1"/>
</dbReference>
<keyword evidence="9" id="KW-1185">Reference proteome</keyword>
<dbReference type="KEGG" id="aplc:110989697"/>
<dbReference type="PANTHER" id="PTHR22881">
    <property type="entry name" value="BROMODOMAIN CONTAINING PROTEIN"/>
    <property type="match status" value="1"/>
</dbReference>
<organism evidence="9 10">
    <name type="scientific">Acanthaster planci</name>
    <name type="common">Crown-of-thorns starfish</name>
    <dbReference type="NCBI Taxonomy" id="133434"/>
    <lineage>
        <taxon>Eukaryota</taxon>
        <taxon>Metazoa</taxon>
        <taxon>Echinodermata</taxon>
        <taxon>Eleutherozoa</taxon>
        <taxon>Asterozoa</taxon>
        <taxon>Asteroidea</taxon>
        <taxon>Valvatacea</taxon>
        <taxon>Valvatida</taxon>
        <taxon>Acanthasteridae</taxon>
        <taxon>Acanthaster</taxon>
    </lineage>
</organism>
<dbReference type="InterPro" id="IPR021900">
    <property type="entry name" value="DUF3512"/>
</dbReference>
<dbReference type="Pfam" id="PF12024">
    <property type="entry name" value="DUF3512"/>
    <property type="match status" value="1"/>
</dbReference>
<dbReference type="SMART" id="SM00297">
    <property type="entry name" value="BROMO"/>
    <property type="match status" value="1"/>
</dbReference>
<evidence type="ECO:0000256" key="7">
    <source>
        <dbReference type="SAM" id="MobiDB-lite"/>
    </source>
</evidence>
<dbReference type="InterPro" id="IPR051831">
    <property type="entry name" value="Bromodomain_contain_prot"/>
</dbReference>
<dbReference type="GO" id="GO:0006357">
    <property type="term" value="P:regulation of transcription by RNA polymerase II"/>
    <property type="evidence" value="ECO:0007669"/>
    <property type="project" value="TreeGrafter"/>
</dbReference>
<feature type="compositionally biased region" description="Basic and acidic residues" evidence="7">
    <location>
        <begin position="527"/>
        <end position="537"/>
    </location>
</feature>
<proteinExistence type="predicted"/>
<dbReference type="PANTHER" id="PTHR22881:SF27">
    <property type="entry name" value="BROMODOMAIN CONTAINING 7_9"/>
    <property type="match status" value="1"/>
</dbReference>
<evidence type="ECO:0000256" key="4">
    <source>
        <dbReference type="ARBA" id="ARBA00023163"/>
    </source>
</evidence>
<feature type="compositionally biased region" description="Basic residues" evidence="7">
    <location>
        <begin position="1"/>
        <end position="11"/>
    </location>
</feature>
<evidence type="ECO:0000313" key="10">
    <source>
        <dbReference type="RefSeq" id="XP_022109956.1"/>
    </source>
</evidence>
<feature type="compositionally biased region" description="Basic and acidic residues" evidence="7">
    <location>
        <begin position="159"/>
        <end position="168"/>
    </location>
</feature>
<dbReference type="PROSITE" id="PS50014">
    <property type="entry name" value="BROMODOMAIN_2"/>
    <property type="match status" value="1"/>
</dbReference>
<keyword evidence="4" id="KW-0804">Transcription</keyword>
<keyword evidence="2" id="KW-0805">Transcription regulation</keyword>